<keyword evidence="1" id="KW-0479">Metal-binding</keyword>
<evidence type="ECO:0000313" key="3">
    <source>
        <dbReference type="EMBL" id="KAL3684040.1"/>
    </source>
</evidence>
<accession>A0ABD3H132</accession>
<dbReference type="EMBL" id="JBJQOH010000006">
    <property type="protein sequence ID" value="KAL3684040.1"/>
    <property type="molecule type" value="Genomic_DNA"/>
</dbReference>
<keyword evidence="4" id="KW-1185">Reference proteome</keyword>
<feature type="domain" description="SWIM-type" evidence="2">
    <location>
        <begin position="516"/>
        <end position="549"/>
    </location>
</feature>
<dbReference type="AlphaFoldDB" id="A0ABD3H132"/>
<dbReference type="GO" id="GO:0008270">
    <property type="term" value="F:zinc ion binding"/>
    <property type="evidence" value="ECO:0007669"/>
    <property type="project" value="UniProtKB-KW"/>
</dbReference>
<dbReference type="InterPro" id="IPR007527">
    <property type="entry name" value="Znf_SWIM"/>
</dbReference>
<reference evidence="3 4" key="1">
    <citation type="submission" date="2024-09" db="EMBL/GenBank/DDBJ databases">
        <title>Chromosome-scale assembly of Riccia sorocarpa.</title>
        <authorList>
            <person name="Paukszto L."/>
        </authorList>
    </citation>
    <scope>NUCLEOTIDE SEQUENCE [LARGE SCALE GENOMIC DNA]</scope>
    <source>
        <strain evidence="3">LP-2024</strain>
        <tissue evidence="3">Aerial parts of the thallus</tissue>
    </source>
</reference>
<dbReference type="PROSITE" id="PS50966">
    <property type="entry name" value="ZF_SWIM"/>
    <property type="match status" value="1"/>
</dbReference>
<sequence>MATVMEVERYCRRCQRSIGIEEFSRRQRRSNVTKVHRECNHCFSSHQTTRLYEPVPAHPDVDLIALTCKYEELSHIASVAFRDAATADRPVYQHWAVDCSEKFITALSTWEGHENPRELFKKWVEDVVRVEMETGNDLYWELRTWERSATRPNEFVATMRCVCRQDRVCVNRQNTAATPKTSEKRRSIQRFRCEGELHVTLDTATALCSVTYIHLEDHDRPSWRENKFPLEALEFLDKVAEAGMGTADVYRLLRMQDHIDPEKITRAQVNYWVTEIESWRYGADEPDQMKSLKDFIDRPESTAKSFEMLLYEDNDDFQAISFLTPFWRYVSSVKEVLTDSTFKTNDMRFEMFALIGNLGGFGVPMCYMFYLKKTSVDEATPSVTQPRGCRKELLYDWMCKLREKGLRPAFFMTDKDADQIEAAERAIPEMHRPAAELHELAVYEAYTFCHERGLHRFWAYLWNEWLVYFLAKKVVGDVEISLKQFQKGREFPTWWVKFRKRWVDLAERDPSNRDYYVTDVSAWSCSCPAFVSAKYLVCKHLVLGYKEQVSTEVPVYLQTYKRFEPPFNVFQSEEEFFSRQTMSPESDPWYNHPPFAEHGLPEDHANDLPEDHGVRNFDLNEAEDPTNGLSEDHGVGVFDLNEAAEEIIRDDIVELEVHAEPNVAAIARILAEVNVGGDDESGEEE</sequence>
<keyword evidence="1" id="KW-0863">Zinc-finger</keyword>
<comment type="caution">
    <text evidence="3">The sequence shown here is derived from an EMBL/GenBank/DDBJ whole genome shotgun (WGS) entry which is preliminary data.</text>
</comment>
<name>A0ABD3H132_9MARC</name>
<gene>
    <name evidence="3" type="ORF">R1sor_002062</name>
</gene>
<keyword evidence="1" id="KW-0862">Zinc</keyword>
<protein>
    <recommendedName>
        <fullName evidence="2">SWIM-type domain-containing protein</fullName>
    </recommendedName>
</protein>
<dbReference type="Proteomes" id="UP001633002">
    <property type="component" value="Unassembled WGS sequence"/>
</dbReference>
<organism evidence="3 4">
    <name type="scientific">Riccia sorocarpa</name>
    <dbReference type="NCBI Taxonomy" id="122646"/>
    <lineage>
        <taxon>Eukaryota</taxon>
        <taxon>Viridiplantae</taxon>
        <taxon>Streptophyta</taxon>
        <taxon>Embryophyta</taxon>
        <taxon>Marchantiophyta</taxon>
        <taxon>Marchantiopsida</taxon>
        <taxon>Marchantiidae</taxon>
        <taxon>Marchantiales</taxon>
        <taxon>Ricciaceae</taxon>
        <taxon>Riccia</taxon>
    </lineage>
</organism>
<evidence type="ECO:0000259" key="2">
    <source>
        <dbReference type="PROSITE" id="PS50966"/>
    </source>
</evidence>
<evidence type="ECO:0000256" key="1">
    <source>
        <dbReference type="PROSITE-ProRule" id="PRU00325"/>
    </source>
</evidence>
<evidence type="ECO:0000313" key="4">
    <source>
        <dbReference type="Proteomes" id="UP001633002"/>
    </source>
</evidence>
<proteinExistence type="predicted"/>